<organism evidence="2 3">
    <name type="scientific">Paraburkholderia kirstenboschensis</name>
    <dbReference type="NCBI Taxonomy" id="1245436"/>
    <lineage>
        <taxon>Bacteria</taxon>
        <taxon>Pseudomonadati</taxon>
        <taxon>Pseudomonadota</taxon>
        <taxon>Betaproteobacteria</taxon>
        <taxon>Burkholderiales</taxon>
        <taxon>Burkholderiaceae</taxon>
        <taxon>Paraburkholderia</taxon>
    </lineage>
</organism>
<name>A0ABZ0ESW8_9BURK</name>
<dbReference type="InterPro" id="IPR036908">
    <property type="entry name" value="RlpA-like_sf"/>
</dbReference>
<proteinExistence type="predicted"/>
<keyword evidence="3" id="KW-1185">Reference proteome</keyword>
<dbReference type="Gene3D" id="2.40.40.10">
    <property type="entry name" value="RlpA-like domain"/>
    <property type="match status" value="1"/>
</dbReference>
<sequence length="326" mass="34364">MADIQSAPTGSLSPVSSQDAVSSTAVGSAVSNSHPTSNVTVPIADTALSWEIQNNIYGDSLPIIPSASSVQGGKILYLLKIKITLKQVSGGNLVVGKAVSIRSNRSGDAVSLSSSISAADGTILITLKSRNAGDLRLSVENSDISAVPLAIRLKDAWYEGTFLITGYNVCNESDFGGDMTDAHGLGDQHRYNFLYGASGVIMQGTGQALNGRYVRFVSMSTTWHLNSHGHRDHIQDPAQVTFAYTDSVQGAFGPVTENHSIAVDGNVILPRAHVNIDGVGDRYADDRGSAIVGRHIDNFLGAGASVVQTWLHGGVNGTQRRVKYIG</sequence>
<gene>
    <name evidence="2" type="ORF">RW095_29160</name>
</gene>
<dbReference type="InterPro" id="IPR008964">
    <property type="entry name" value="Invasin/intimin_cell_adhesion"/>
</dbReference>
<reference evidence="2 3" key="1">
    <citation type="submission" date="2023-10" db="EMBL/GenBank/DDBJ databases">
        <title>Surface-active antibiotics is a multifunctional adaptation for post-fire microbes.</title>
        <authorList>
            <person name="Liu M.D."/>
            <person name="Du Y."/>
            <person name="Koupaei S.K."/>
            <person name="Kim N.R."/>
            <person name="Zhang W."/>
            <person name="Traxler M.F."/>
        </authorList>
    </citation>
    <scope>NUCLEOTIDE SEQUENCE [LARGE SCALE GENOMIC DNA]</scope>
    <source>
        <strain evidence="2 3">F3</strain>
    </source>
</reference>
<dbReference type="Pfam" id="PF06725">
    <property type="entry name" value="3D"/>
    <property type="match status" value="1"/>
</dbReference>
<protein>
    <submittedName>
        <fullName evidence="2">3D domain-containing protein</fullName>
    </submittedName>
</protein>
<dbReference type="InterPro" id="IPR010611">
    <property type="entry name" value="3D_dom"/>
</dbReference>
<dbReference type="Proteomes" id="UP001302652">
    <property type="component" value="Chromosome 1"/>
</dbReference>
<dbReference type="SUPFAM" id="SSF50685">
    <property type="entry name" value="Barwin-like endoglucanases"/>
    <property type="match status" value="1"/>
</dbReference>
<dbReference type="EMBL" id="CP136513">
    <property type="protein sequence ID" value="WOD20266.1"/>
    <property type="molecule type" value="Genomic_DNA"/>
</dbReference>
<evidence type="ECO:0000313" key="3">
    <source>
        <dbReference type="Proteomes" id="UP001302652"/>
    </source>
</evidence>
<dbReference type="RefSeq" id="WP_317022216.1">
    <property type="nucleotide sequence ID" value="NZ_CP136513.1"/>
</dbReference>
<accession>A0ABZ0ESW8</accession>
<evidence type="ECO:0000313" key="2">
    <source>
        <dbReference type="EMBL" id="WOD20266.1"/>
    </source>
</evidence>
<feature type="domain" description="3D" evidence="1">
    <location>
        <begin position="260"/>
        <end position="310"/>
    </location>
</feature>
<evidence type="ECO:0000259" key="1">
    <source>
        <dbReference type="Pfam" id="PF06725"/>
    </source>
</evidence>
<dbReference type="SUPFAM" id="SSF49373">
    <property type="entry name" value="Invasin/intimin cell-adhesion fragments"/>
    <property type="match status" value="1"/>
</dbReference>